<comment type="caution">
    <text evidence="3">The sequence shown here is derived from an EMBL/GenBank/DDBJ whole genome shotgun (WGS) entry which is preliminary data.</text>
</comment>
<keyword evidence="2" id="KW-0472">Membrane</keyword>
<evidence type="ECO:0000313" key="4">
    <source>
        <dbReference type="Proteomes" id="UP000789570"/>
    </source>
</evidence>
<evidence type="ECO:0000256" key="2">
    <source>
        <dbReference type="SAM" id="Phobius"/>
    </source>
</evidence>
<keyword evidence="2" id="KW-1133">Transmembrane helix</keyword>
<dbReference type="Proteomes" id="UP000789570">
    <property type="component" value="Unassembled WGS sequence"/>
</dbReference>
<gene>
    <name evidence="3" type="ORF">FCALED_LOCUS1261</name>
</gene>
<reference evidence="3" key="1">
    <citation type="submission" date="2021-06" db="EMBL/GenBank/DDBJ databases">
        <authorList>
            <person name="Kallberg Y."/>
            <person name="Tangrot J."/>
            <person name="Rosling A."/>
        </authorList>
    </citation>
    <scope>NUCLEOTIDE SEQUENCE</scope>
    <source>
        <strain evidence="3">UK204</strain>
    </source>
</reference>
<dbReference type="EMBL" id="CAJVPQ010000155">
    <property type="protein sequence ID" value="CAG8451517.1"/>
    <property type="molecule type" value="Genomic_DNA"/>
</dbReference>
<dbReference type="AlphaFoldDB" id="A0A9N8YTE2"/>
<feature type="transmembrane region" description="Helical" evidence="2">
    <location>
        <begin position="7"/>
        <end position="25"/>
    </location>
</feature>
<keyword evidence="2" id="KW-0812">Transmembrane</keyword>
<accession>A0A9N8YTE2</accession>
<sequence length="79" mass="9389">MIDSTKVMIHQFTTIWIIFGALYALTREIENGGLKQSNLESWYNCTQRLCRHQEANTATRNNRKRNATQKRSMKRRGDW</sequence>
<evidence type="ECO:0000256" key="1">
    <source>
        <dbReference type="SAM" id="MobiDB-lite"/>
    </source>
</evidence>
<feature type="region of interest" description="Disordered" evidence="1">
    <location>
        <begin position="56"/>
        <end position="79"/>
    </location>
</feature>
<proteinExistence type="predicted"/>
<protein>
    <submittedName>
        <fullName evidence="3">148_t:CDS:1</fullName>
    </submittedName>
</protein>
<name>A0A9N8YTE2_9GLOM</name>
<evidence type="ECO:0000313" key="3">
    <source>
        <dbReference type="EMBL" id="CAG8451517.1"/>
    </source>
</evidence>
<organism evidence="3 4">
    <name type="scientific">Funneliformis caledonium</name>
    <dbReference type="NCBI Taxonomy" id="1117310"/>
    <lineage>
        <taxon>Eukaryota</taxon>
        <taxon>Fungi</taxon>
        <taxon>Fungi incertae sedis</taxon>
        <taxon>Mucoromycota</taxon>
        <taxon>Glomeromycotina</taxon>
        <taxon>Glomeromycetes</taxon>
        <taxon>Glomerales</taxon>
        <taxon>Glomeraceae</taxon>
        <taxon>Funneliformis</taxon>
    </lineage>
</organism>
<keyword evidence="4" id="KW-1185">Reference proteome</keyword>
<feature type="compositionally biased region" description="Basic residues" evidence="1">
    <location>
        <begin position="61"/>
        <end position="79"/>
    </location>
</feature>